<evidence type="ECO:0000313" key="4">
    <source>
        <dbReference type="Proteomes" id="UP001558613"/>
    </source>
</evidence>
<dbReference type="EMBL" id="JAYMGO010000023">
    <property type="protein sequence ID" value="KAL1249187.1"/>
    <property type="molecule type" value="Genomic_DNA"/>
</dbReference>
<accession>A0ABR3L8L9</accession>
<reference evidence="3 4" key="1">
    <citation type="submission" date="2023-09" db="EMBL/GenBank/DDBJ databases">
        <authorList>
            <person name="Wang M."/>
        </authorList>
    </citation>
    <scope>NUCLEOTIDE SEQUENCE [LARGE SCALE GENOMIC DNA]</scope>
    <source>
        <strain evidence="3">GT-2023</strain>
        <tissue evidence="3">Liver</tissue>
    </source>
</reference>
<dbReference type="InterPro" id="IPR001969">
    <property type="entry name" value="Aspartic_peptidase_AS"/>
</dbReference>
<feature type="domain" description="SCAN box" evidence="2">
    <location>
        <begin position="5"/>
        <end position="80"/>
    </location>
</feature>
<sequence length="529" mass="57839">MSAAQLFHDWEYKPRMPAHAQAAELTRLAQHWLLVGGPTANQVAERVVIDRLLRALPRPLRQAAGMRNPTTVDELVEAVELAEAAQHREAGERAPPFGYLATSCAVHQELPRNVLRTEVKINGRPFQALLDTGSAVSLIHPTVLPPRADSQRPFTDYLWHGDTYQAPARRHHRGRTRRLARGTTLPAPPGAPKGTTTREKNPPSHPALLASDDPPRGGVPLPKYNLYYEGVPAGDGRGRFRLRRSLVDDRLKKRRGSSRVIEGETVHPAPHPVHTFVVQNGLLYCVATAKGGKKTLLVVPRRKRRSCFGGSPPRIACPMSSSASERSPKRPRGLRLLRSTISTSGDGGEIDRVMPLARGTPGEGAAGPATSLQSGSPTTGVRAGRSSLVLAPTSHAKFLAFWQGPYPDDGRWAPSLPRIRQPGKKERRSTLPCQFAEALGSGPKPASHPDQNDPGVWVDINPHLSAAQKTELQHRVWVSSLMCFSPVPRRTNVLQHDIRTPPGVIVPAAALPCPWARRQAIEGENFKRC</sequence>
<keyword evidence="4" id="KW-1185">Reference proteome</keyword>
<protein>
    <recommendedName>
        <fullName evidence="2">SCAN box domain-containing protein</fullName>
    </recommendedName>
</protein>
<comment type="caution">
    <text evidence="3">The sequence shown here is derived from an EMBL/GenBank/DDBJ whole genome shotgun (WGS) entry which is preliminary data.</text>
</comment>
<dbReference type="Proteomes" id="UP001558613">
    <property type="component" value="Unassembled WGS sequence"/>
</dbReference>
<dbReference type="InterPro" id="IPR038269">
    <property type="entry name" value="SCAN_sf"/>
</dbReference>
<evidence type="ECO:0000259" key="2">
    <source>
        <dbReference type="PROSITE" id="PS50804"/>
    </source>
</evidence>
<dbReference type="PROSITE" id="PS00141">
    <property type="entry name" value="ASP_PROTEASE"/>
    <property type="match status" value="1"/>
</dbReference>
<feature type="region of interest" description="Disordered" evidence="1">
    <location>
        <begin position="310"/>
        <end position="380"/>
    </location>
</feature>
<dbReference type="InterPro" id="IPR021109">
    <property type="entry name" value="Peptidase_aspartic_dom_sf"/>
</dbReference>
<feature type="region of interest" description="Disordered" evidence="1">
    <location>
        <begin position="167"/>
        <end position="216"/>
    </location>
</feature>
<organism evidence="3 4">
    <name type="scientific">Cirrhinus molitorella</name>
    <name type="common">mud carp</name>
    <dbReference type="NCBI Taxonomy" id="172907"/>
    <lineage>
        <taxon>Eukaryota</taxon>
        <taxon>Metazoa</taxon>
        <taxon>Chordata</taxon>
        <taxon>Craniata</taxon>
        <taxon>Vertebrata</taxon>
        <taxon>Euteleostomi</taxon>
        <taxon>Actinopterygii</taxon>
        <taxon>Neopterygii</taxon>
        <taxon>Teleostei</taxon>
        <taxon>Ostariophysi</taxon>
        <taxon>Cypriniformes</taxon>
        <taxon>Cyprinidae</taxon>
        <taxon>Labeoninae</taxon>
        <taxon>Labeonini</taxon>
        <taxon>Cirrhinus</taxon>
    </lineage>
</organism>
<evidence type="ECO:0000313" key="3">
    <source>
        <dbReference type="EMBL" id="KAL1249187.1"/>
    </source>
</evidence>
<proteinExistence type="predicted"/>
<evidence type="ECO:0000256" key="1">
    <source>
        <dbReference type="SAM" id="MobiDB-lite"/>
    </source>
</evidence>
<dbReference type="SUPFAM" id="SSF47353">
    <property type="entry name" value="Retrovirus capsid dimerization domain-like"/>
    <property type="match status" value="1"/>
</dbReference>
<gene>
    <name evidence="3" type="ORF">QQF64_020192</name>
</gene>
<name>A0ABR3L8L9_9TELE</name>
<dbReference type="SUPFAM" id="SSF50630">
    <property type="entry name" value="Acid proteases"/>
    <property type="match status" value="1"/>
</dbReference>
<dbReference type="Gene3D" id="1.10.4020.10">
    <property type="entry name" value="DNA breaking-rejoining enzymes"/>
    <property type="match status" value="1"/>
</dbReference>
<dbReference type="InterPro" id="IPR003309">
    <property type="entry name" value="SCAN_dom"/>
</dbReference>
<feature type="compositionally biased region" description="Basic residues" evidence="1">
    <location>
        <begin position="168"/>
        <end position="180"/>
    </location>
</feature>
<dbReference type="PROSITE" id="PS50804">
    <property type="entry name" value="SCAN_BOX"/>
    <property type="match status" value="1"/>
</dbReference>